<reference evidence="1" key="1">
    <citation type="journal article" date="2014" name="Front. Microbiol.">
        <title>High frequency of phylogenetically diverse reductive dehalogenase-homologous genes in deep subseafloor sedimentary metagenomes.</title>
        <authorList>
            <person name="Kawai M."/>
            <person name="Futagami T."/>
            <person name="Toyoda A."/>
            <person name="Takaki Y."/>
            <person name="Nishi S."/>
            <person name="Hori S."/>
            <person name="Arai W."/>
            <person name="Tsubouchi T."/>
            <person name="Morono Y."/>
            <person name="Uchiyama I."/>
            <person name="Ito T."/>
            <person name="Fujiyama A."/>
            <person name="Inagaki F."/>
            <person name="Takami H."/>
        </authorList>
    </citation>
    <scope>NUCLEOTIDE SEQUENCE</scope>
    <source>
        <strain evidence="1">Expedition CK06-06</strain>
    </source>
</reference>
<sequence length="40" mass="4526">PNEVPQDLMDRLKEIATAWSFPFTSLRVRMPPNEGGEKAP</sequence>
<protein>
    <submittedName>
        <fullName evidence="1">Uncharacterized protein</fullName>
    </submittedName>
</protein>
<organism evidence="1">
    <name type="scientific">marine sediment metagenome</name>
    <dbReference type="NCBI Taxonomy" id="412755"/>
    <lineage>
        <taxon>unclassified sequences</taxon>
        <taxon>metagenomes</taxon>
        <taxon>ecological metagenomes</taxon>
    </lineage>
</organism>
<gene>
    <name evidence="1" type="ORF">S03H2_17357</name>
</gene>
<proteinExistence type="predicted"/>
<evidence type="ECO:0000313" key="1">
    <source>
        <dbReference type="EMBL" id="GAH46320.1"/>
    </source>
</evidence>
<dbReference type="EMBL" id="BARU01008945">
    <property type="protein sequence ID" value="GAH46320.1"/>
    <property type="molecule type" value="Genomic_DNA"/>
</dbReference>
<name>X1GN76_9ZZZZ</name>
<feature type="non-terminal residue" evidence="1">
    <location>
        <position position="1"/>
    </location>
</feature>
<accession>X1GN76</accession>
<comment type="caution">
    <text evidence="1">The sequence shown here is derived from an EMBL/GenBank/DDBJ whole genome shotgun (WGS) entry which is preliminary data.</text>
</comment>
<dbReference type="AlphaFoldDB" id="X1GN76"/>